<evidence type="ECO:0000259" key="9">
    <source>
        <dbReference type="PROSITE" id="PS50126"/>
    </source>
</evidence>
<evidence type="ECO:0000256" key="8">
    <source>
        <dbReference type="HAMAP-Rule" id="MF_01595"/>
    </source>
</evidence>
<dbReference type="CDD" id="cd04472">
    <property type="entry name" value="S1_PNPase"/>
    <property type="match status" value="1"/>
</dbReference>
<dbReference type="Pfam" id="PF03726">
    <property type="entry name" value="PNPase"/>
    <property type="match status" value="1"/>
</dbReference>
<dbReference type="PANTHER" id="PTHR11252:SF0">
    <property type="entry name" value="POLYRIBONUCLEOTIDE NUCLEOTIDYLTRANSFERASE 1, MITOCHONDRIAL"/>
    <property type="match status" value="1"/>
</dbReference>
<gene>
    <name evidence="8 10" type="primary">pnp</name>
    <name evidence="10" type="ORF">FLO80_05955</name>
</gene>
<dbReference type="GO" id="GO:0006402">
    <property type="term" value="P:mRNA catabolic process"/>
    <property type="evidence" value="ECO:0007669"/>
    <property type="project" value="UniProtKB-UniRule"/>
</dbReference>
<dbReference type="GO" id="GO:0004654">
    <property type="term" value="F:polyribonucleotide nucleotidyltransferase activity"/>
    <property type="evidence" value="ECO:0007669"/>
    <property type="project" value="UniProtKB-UniRule"/>
</dbReference>
<dbReference type="InterPro" id="IPR015847">
    <property type="entry name" value="ExoRNase_PH_dom2"/>
</dbReference>
<dbReference type="Pfam" id="PF03725">
    <property type="entry name" value="RNase_PH_C"/>
    <property type="match status" value="2"/>
</dbReference>
<dbReference type="FunFam" id="3.30.230.70:FF:000002">
    <property type="entry name" value="Polyribonucleotide nucleotidyltransferase"/>
    <property type="match status" value="1"/>
</dbReference>
<dbReference type="Proteomes" id="UP000325291">
    <property type="component" value="Unassembled WGS sequence"/>
</dbReference>
<organism evidence="10 11">
    <name type="scientific">Aquicoccus porphyridii</name>
    <dbReference type="NCBI Taxonomy" id="1852029"/>
    <lineage>
        <taxon>Bacteria</taxon>
        <taxon>Pseudomonadati</taxon>
        <taxon>Pseudomonadota</taxon>
        <taxon>Alphaproteobacteria</taxon>
        <taxon>Rhodobacterales</taxon>
        <taxon>Paracoccaceae</taxon>
        <taxon>Aquicoccus</taxon>
    </lineage>
</organism>
<dbReference type="InterPro" id="IPR003029">
    <property type="entry name" value="S1_domain"/>
</dbReference>
<dbReference type="InterPro" id="IPR036345">
    <property type="entry name" value="ExoRNase_PH_dom2_sf"/>
</dbReference>
<dbReference type="FunFam" id="3.30.1370.10:FF:000001">
    <property type="entry name" value="Polyribonucleotide nucleotidyltransferase"/>
    <property type="match status" value="1"/>
</dbReference>
<dbReference type="Pfam" id="PF00575">
    <property type="entry name" value="S1"/>
    <property type="match status" value="1"/>
</dbReference>
<dbReference type="InterPro" id="IPR036456">
    <property type="entry name" value="PNPase_PH_RNA-bd_sf"/>
</dbReference>
<comment type="function">
    <text evidence="8">Involved in mRNA degradation. Catalyzes the phosphorolysis of single-stranded polyribonucleotides processively in the 3'- to 5'-direction.</text>
</comment>
<evidence type="ECO:0000256" key="2">
    <source>
        <dbReference type="ARBA" id="ARBA00022490"/>
    </source>
</evidence>
<dbReference type="SUPFAM" id="SSF50249">
    <property type="entry name" value="Nucleic acid-binding proteins"/>
    <property type="match status" value="1"/>
</dbReference>
<dbReference type="FunFam" id="2.40.50.140:FF:000107">
    <property type="entry name" value="Polyribonucleotide nucleotidyltransferase"/>
    <property type="match status" value="1"/>
</dbReference>
<keyword evidence="7 8" id="KW-0694">RNA-binding</keyword>
<keyword evidence="11" id="KW-1185">Reference proteome</keyword>
<evidence type="ECO:0000256" key="4">
    <source>
        <dbReference type="ARBA" id="ARBA00022695"/>
    </source>
</evidence>
<evidence type="ECO:0000256" key="7">
    <source>
        <dbReference type="ARBA" id="ARBA00022884"/>
    </source>
</evidence>
<dbReference type="NCBIfam" id="TIGR03591">
    <property type="entry name" value="polynuc_phos"/>
    <property type="match status" value="1"/>
</dbReference>
<proteinExistence type="inferred from homology"/>
<dbReference type="InterPro" id="IPR020568">
    <property type="entry name" value="Ribosomal_Su5_D2-typ_SF"/>
</dbReference>
<comment type="catalytic activity">
    <reaction evidence="8">
        <text>RNA(n+1) + phosphate = RNA(n) + a ribonucleoside 5'-diphosphate</text>
        <dbReference type="Rhea" id="RHEA:22096"/>
        <dbReference type="Rhea" id="RHEA-COMP:14527"/>
        <dbReference type="Rhea" id="RHEA-COMP:17342"/>
        <dbReference type="ChEBI" id="CHEBI:43474"/>
        <dbReference type="ChEBI" id="CHEBI:57930"/>
        <dbReference type="ChEBI" id="CHEBI:140395"/>
        <dbReference type="EC" id="2.7.7.8"/>
    </reaction>
</comment>
<dbReference type="GO" id="GO:0000175">
    <property type="term" value="F:3'-5'-RNA exonuclease activity"/>
    <property type="evidence" value="ECO:0007669"/>
    <property type="project" value="TreeGrafter"/>
</dbReference>
<dbReference type="CDD" id="cd11364">
    <property type="entry name" value="RNase_PH_PNPase_2"/>
    <property type="match status" value="1"/>
</dbReference>
<dbReference type="InterPro" id="IPR001247">
    <property type="entry name" value="ExoRNase_PH_dom1"/>
</dbReference>
<feature type="binding site" evidence="8">
    <location>
        <position position="490"/>
    </location>
    <ligand>
        <name>Mg(2+)</name>
        <dbReference type="ChEBI" id="CHEBI:18420"/>
    </ligand>
</feature>
<evidence type="ECO:0000256" key="6">
    <source>
        <dbReference type="ARBA" id="ARBA00022842"/>
    </source>
</evidence>
<dbReference type="PANTHER" id="PTHR11252">
    <property type="entry name" value="POLYRIBONUCLEOTIDE NUCLEOTIDYLTRANSFERASE"/>
    <property type="match status" value="1"/>
</dbReference>
<dbReference type="InterPro" id="IPR036612">
    <property type="entry name" value="KH_dom_type_1_sf"/>
</dbReference>
<dbReference type="InterPro" id="IPR012340">
    <property type="entry name" value="NA-bd_OB-fold"/>
</dbReference>
<comment type="subcellular location">
    <subcellularLocation>
        <location evidence="8">Cytoplasm</location>
    </subcellularLocation>
</comment>
<evidence type="ECO:0000313" key="11">
    <source>
        <dbReference type="Proteomes" id="UP000325291"/>
    </source>
</evidence>
<dbReference type="EMBL" id="VINQ01000003">
    <property type="protein sequence ID" value="KAA0917578.1"/>
    <property type="molecule type" value="Genomic_DNA"/>
</dbReference>
<comment type="cofactor">
    <cofactor evidence="8">
        <name>Mg(2+)</name>
        <dbReference type="ChEBI" id="CHEBI:18420"/>
    </cofactor>
</comment>
<dbReference type="SMART" id="SM00316">
    <property type="entry name" value="S1"/>
    <property type="match status" value="1"/>
</dbReference>
<dbReference type="CDD" id="cd11363">
    <property type="entry name" value="RNase_PH_PNPase_1"/>
    <property type="match status" value="1"/>
</dbReference>
<dbReference type="SUPFAM" id="SSF46915">
    <property type="entry name" value="Polynucleotide phosphorylase/guanosine pentaphosphate synthase (PNPase/GPSI), domain 3"/>
    <property type="match status" value="1"/>
</dbReference>
<sequence length="710" mass="77064">MFNITTKSMQWGDETLTLETGKVARQADGSVIATLGETSVMANVTFAKEPKPGLDFFPLTVHYQEKYYAAGKVPGGFFKREARPSEKETLTARLIDRPIRPLFVPGFKHETLVMCTVLSHDLVNDPDMVAMIATSAALTISGVPFMGPIAACRVGYVDGDYVLNPDVEDMHDLRNKPEQRLDLVVAGTKDAVMMVESEAYELTESEMLGAVNFAHQQIQPVIDLIIDLAEDAAKEPFDFQPPDYSELYEAVKAAGETQMRDAYAILDKQERTAAVSAAKEAIKAGLSEEQLEDPNLGAALKKLESVVLRGNVVKDGKRIDGRPLDQVRPIVCETGFLPRTHGSALFTRGETQGLVVTTLGTGDDEQFIDALTGNFRSNFLLHYNFPPYSVGEAGRVGPPGRREIGHGKLAWRALQAVLPAPTDFPYTLRLVSEITESNGSSSMATVCGGSLSMMDAGVPLKAAVAGVAMGLVLEEDGSYAVLTDILGDEDHLGDMDFKVAGTEEGITSLQMDIKVAGITPEIMEKALAQAKDGRLHILGEMNKALSGVGEFSVHAPRIETMQIPTDKIREVIGSGGKVIREIVEVSGAKVDINDEGIIKIASPNGDAIKKAYDMIHSIVAEPEEGGIYKGTVVKIVDFGAFVNFFGKRDGLVHVSQIENRRLNHPSDVLKEGQEVWVKLLGFDDRGKVRLSMKVVDQETGEEAKKEEAED</sequence>
<evidence type="ECO:0000256" key="5">
    <source>
        <dbReference type="ARBA" id="ARBA00022723"/>
    </source>
</evidence>
<evidence type="ECO:0000256" key="3">
    <source>
        <dbReference type="ARBA" id="ARBA00022679"/>
    </source>
</evidence>
<dbReference type="Gene3D" id="3.30.1370.10">
    <property type="entry name" value="K Homology domain, type 1"/>
    <property type="match status" value="1"/>
</dbReference>
<dbReference type="SUPFAM" id="SSF55666">
    <property type="entry name" value="Ribonuclease PH domain 2-like"/>
    <property type="match status" value="2"/>
</dbReference>
<dbReference type="EC" id="2.7.7.8" evidence="8"/>
<comment type="similarity">
    <text evidence="1 8">Belongs to the polyribonucleotide nucleotidyltransferase family.</text>
</comment>
<keyword evidence="6 8" id="KW-0460">Magnesium</keyword>
<feature type="domain" description="S1 motif" evidence="9">
    <location>
        <begin position="625"/>
        <end position="693"/>
    </location>
</feature>
<dbReference type="CDD" id="cd02393">
    <property type="entry name" value="KH-I_PNPase"/>
    <property type="match status" value="1"/>
</dbReference>
<dbReference type="HAMAP" id="MF_01595">
    <property type="entry name" value="PNPase"/>
    <property type="match status" value="1"/>
</dbReference>
<keyword evidence="5 8" id="KW-0479">Metal-binding</keyword>
<dbReference type="RefSeq" id="WP_111363196.1">
    <property type="nucleotide sequence ID" value="NZ_VINQ01000003.1"/>
</dbReference>
<dbReference type="Gene3D" id="3.30.230.70">
    <property type="entry name" value="GHMP Kinase, N-terminal domain"/>
    <property type="match status" value="2"/>
</dbReference>
<dbReference type="InterPro" id="IPR004088">
    <property type="entry name" value="KH_dom_type_1"/>
</dbReference>
<dbReference type="AlphaFoldDB" id="A0A5A9ZK81"/>
<accession>A0A5A9ZK81</accession>
<dbReference type="GO" id="GO:0003723">
    <property type="term" value="F:RNA binding"/>
    <property type="evidence" value="ECO:0007669"/>
    <property type="project" value="UniProtKB-UniRule"/>
</dbReference>
<dbReference type="GO" id="GO:0005829">
    <property type="term" value="C:cytosol"/>
    <property type="evidence" value="ECO:0007669"/>
    <property type="project" value="UniProtKB-ARBA"/>
</dbReference>
<evidence type="ECO:0000256" key="1">
    <source>
        <dbReference type="ARBA" id="ARBA00007404"/>
    </source>
</evidence>
<reference evidence="10 11" key="1">
    <citation type="submission" date="2019-07" db="EMBL/GenBank/DDBJ databases">
        <title>Aquicoccus porphyridii gen. nov., sp. nov., isolated from a small marine red alga, Porphyridium marinum.</title>
        <authorList>
            <person name="Liu L."/>
        </authorList>
    </citation>
    <scope>NUCLEOTIDE SEQUENCE [LARGE SCALE GENOMIC DNA]</scope>
    <source>
        <strain evidence="10 11">L1 8-17</strain>
    </source>
</reference>
<dbReference type="Pfam" id="PF00013">
    <property type="entry name" value="KH_1"/>
    <property type="match status" value="1"/>
</dbReference>
<feature type="binding site" evidence="8">
    <location>
        <position position="496"/>
    </location>
    <ligand>
        <name>Mg(2+)</name>
        <dbReference type="ChEBI" id="CHEBI:18420"/>
    </ligand>
</feature>
<dbReference type="GO" id="GO:0006396">
    <property type="term" value="P:RNA processing"/>
    <property type="evidence" value="ECO:0007669"/>
    <property type="project" value="InterPro"/>
</dbReference>
<dbReference type="SUPFAM" id="SSF54791">
    <property type="entry name" value="Eukaryotic type KH-domain (KH-domain type I)"/>
    <property type="match status" value="1"/>
</dbReference>
<dbReference type="PROSITE" id="PS50084">
    <property type="entry name" value="KH_TYPE_1"/>
    <property type="match status" value="1"/>
</dbReference>
<dbReference type="SUPFAM" id="SSF54211">
    <property type="entry name" value="Ribosomal protein S5 domain 2-like"/>
    <property type="match status" value="2"/>
</dbReference>
<dbReference type="InterPro" id="IPR004087">
    <property type="entry name" value="KH_dom"/>
</dbReference>
<dbReference type="Gene3D" id="2.40.50.140">
    <property type="entry name" value="Nucleic acid-binding proteins"/>
    <property type="match status" value="1"/>
</dbReference>
<evidence type="ECO:0000313" key="10">
    <source>
        <dbReference type="EMBL" id="KAA0917578.1"/>
    </source>
</evidence>
<dbReference type="GO" id="GO:0000287">
    <property type="term" value="F:magnesium ion binding"/>
    <property type="evidence" value="ECO:0007669"/>
    <property type="project" value="UniProtKB-UniRule"/>
</dbReference>
<dbReference type="SMART" id="SM00322">
    <property type="entry name" value="KH"/>
    <property type="match status" value="1"/>
</dbReference>
<dbReference type="InterPro" id="IPR027408">
    <property type="entry name" value="PNPase/RNase_PH_dom_sf"/>
</dbReference>
<dbReference type="PIRSF" id="PIRSF005499">
    <property type="entry name" value="PNPase"/>
    <property type="match status" value="1"/>
</dbReference>
<keyword evidence="4 8" id="KW-0548">Nucleotidyltransferase</keyword>
<keyword evidence="2 8" id="KW-0963">Cytoplasm</keyword>
<dbReference type="PROSITE" id="PS50126">
    <property type="entry name" value="S1"/>
    <property type="match status" value="1"/>
</dbReference>
<dbReference type="Pfam" id="PF01138">
    <property type="entry name" value="RNase_PH"/>
    <property type="match status" value="2"/>
</dbReference>
<dbReference type="NCBIfam" id="NF008805">
    <property type="entry name" value="PRK11824.1"/>
    <property type="match status" value="1"/>
</dbReference>
<name>A0A5A9ZK81_9RHOB</name>
<dbReference type="InterPro" id="IPR012162">
    <property type="entry name" value="PNPase"/>
</dbReference>
<comment type="caution">
    <text evidence="10">The sequence shown here is derived from an EMBL/GenBank/DDBJ whole genome shotgun (WGS) entry which is preliminary data.</text>
</comment>
<protein>
    <recommendedName>
        <fullName evidence="8">Polyribonucleotide nucleotidyltransferase</fullName>
        <ecNumber evidence="8">2.7.7.8</ecNumber>
    </recommendedName>
    <alternativeName>
        <fullName evidence="8">Polynucleotide phosphorylase</fullName>
        <shortName evidence="8">PNPase</shortName>
    </alternativeName>
</protein>
<dbReference type="FunFam" id="3.30.230.70:FF:000001">
    <property type="entry name" value="Polyribonucleotide nucleotidyltransferase"/>
    <property type="match status" value="1"/>
</dbReference>
<dbReference type="InterPro" id="IPR015848">
    <property type="entry name" value="PNPase_PH_RNA-bd_bac/org-type"/>
</dbReference>
<keyword evidence="3 8" id="KW-0808">Transferase</keyword>